<keyword evidence="1" id="KW-0472">Membrane</keyword>
<feature type="region of interest" description="Disordered" evidence="2">
    <location>
        <begin position="375"/>
        <end position="396"/>
    </location>
</feature>
<feature type="domain" description="OmpA-like" evidence="3">
    <location>
        <begin position="288"/>
        <end position="396"/>
    </location>
</feature>
<reference evidence="4 5" key="1">
    <citation type="submission" date="2018-03" db="EMBL/GenBank/DDBJ databases">
        <title>Neisseria weixii sp. nov., isolated from the intestinal contents of Tibetan Plateau pika (Ochotona curzoniae) in Yushu, Qinghai Province, China.</title>
        <authorList>
            <person name="Gui Z."/>
        </authorList>
    </citation>
    <scope>NUCLEOTIDE SEQUENCE [LARGE SCALE GENOMIC DNA]</scope>
    <source>
        <strain evidence="4 5">ATCC 51483</strain>
    </source>
</reference>
<dbReference type="Gene3D" id="3.30.1330.60">
    <property type="entry name" value="OmpA-like domain"/>
    <property type="match status" value="1"/>
</dbReference>
<evidence type="ECO:0000256" key="1">
    <source>
        <dbReference type="PROSITE-ProRule" id="PRU00473"/>
    </source>
</evidence>
<keyword evidence="5" id="KW-1185">Reference proteome</keyword>
<dbReference type="InterPro" id="IPR009282">
    <property type="entry name" value="DUF937"/>
</dbReference>
<evidence type="ECO:0000256" key="2">
    <source>
        <dbReference type="SAM" id="MobiDB-lite"/>
    </source>
</evidence>
<dbReference type="OrthoDB" id="8526920at2"/>
<dbReference type="AlphaFoldDB" id="A0A2P7U0N3"/>
<feature type="compositionally biased region" description="Basic and acidic residues" evidence="2">
    <location>
        <begin position="385"/>
        <end position="396"/>
    </location>
</feature>
<sequence>MSLDLDNLLQSQVGNVLGQFLTANGESAENSTQAAGLAVPAIIAGLVKYVSGNAANASSLLDLITGAGGAHLNTAVADVTSGNGAGSLIDLGKQLLPNLLGGNAPDIADQIAVESGISKASSGSLLALALPLVLSVLRGKAQSESLSSGQLLGLLGQQQGWLARVLGPSMLSALGIGSLSGLFGSLTNVISGLGAAATASTVKASMATPVAAKKCGAGKWIVLGLAALAALFAFKSCGNKQEPAPAPSPVEASAPIPASEMTALTVSEATPAMASATDSMVQVADSAVRVLVEDGVAKFYFATGKNDIAEGADVIVADVITAGKEGKKLVISGFADSTGNAAANEELSKQRAQAVQAFFEAQGVDAANIELRKPENTTGAVGNEQEGRRVEVKVEG</sequence>
<dbReference type="InterPro" id="IPR036737">
    <property type="entry name" value="OmpA-like_sf"/>
</dbReference>
<dbReference type="PROSITE" id="PS51123">
    <property type="entry name" value="OMPA_2"/>
    <property type="match status" value="1"/>
</dbReference>
<evidence type="ECO:0000259" key="3">
    <source>
        <dbReference type="PROSITE" id="PS51123"/>
    </source>
</evidence>
<comment type="caution">
    <text evidence="4">The sequence shown here is derived from an EMBL/GenBank/DDBJ whole genome shotgun (WGS) entry which is preliminary data.</text>
</comment>
<dbReference type="EMBL" id="PXYY01000025">
    <property type="protein sequence ID" value="PSJ80548.1"/>
    <property type="molecule type" value="Genomic_DNA"/>
</dbReference>
<name>A0A2P7U0N3_9NEIS</name>
<dbReference type="CDD" id="cd07185">
    <property type="entry name" value="OmpA_C-like"/>
    <property type="match status" value="1"/>
</dbReference>
<dbReference type="SUPFAM" id="SSF103088">
    <property type="entry name" value="OmpA-like"/>
    <property type="match status" value="1"/>
</dbReference>
<organism evidence="4 5">
    <name type="scientific">Neisseria iguanae</name>
    <dbReference type="NCBI Taxonomy" id="90242"/>
    <lineage>
        <taxon>Bacteria</taxon>
        <taxon>Pseudomonadati</taxon>
        <taxon>Pseudomonadota</taxon>
        <taxon>Betaproteobacteria</taxon>
        <taxon>Neisseriales</taxon>
        <taxon>Neisseriaceae</taxon>
        <taxon>Neisseria</taxon>
    </lineage>
</organism>
<gene>
    <name evidence="4" type="ORF">C7N83_05595</name>
</gene>
<dbReference type="GO" id="GO:0016020">
    <property type="term" value="C:membrane"/>
    <property type="evidence" value="ECO:0007669"/>
    <property type="project" value="UniProtKB-UniRule"/>
</dbReference>
<proteinExistence type="predicted"/>
<dbReference type="Proteomes" id="UP000241868">
    <property type="component" value="Unassembled WGS sequence"/>
</dbReference>
<evidence type="ECO:0000313" key="5">
    <source>
        <dbReference type="Proteomes" id="UP000241868"/>
    </source>
</evidence>
<accession>A0A2P7U0N3</accession>
<dbReference type="RefSeq" id="WP_106741223.1">
    <property type="nucleotide sequence ID" value="NZ_PXYY01000025.1"/>
</dbReference>
<dbReference type="Pfam" id="PF00691">
    <property type="entry name" value="OmpA"/>
    <property type="match status" value="1"/>
</dbReference>
<evidence type="ECO:0000313" key="4">
    <source>
        <dbReference type="EMBL" id="PSJ80548.1"/>
    </source>
</evidence>
<dbReference type="InterPro" id="IPR006665">
    <property type="entry name" value="OmpA-like"/>
</dbReference>
<dbReference type="Pfam" id="PF06078">
    <property type="entry name" value="DUF937"/>
    <property type="match status" value="1"/>
</dbReference>
<protein>
    <recommendedName>
        <fullName evidence="3">OmpA-like domain-containing protein</fullName>
    </recommendedName>
</protein>